<organism evidence="7 8">
    <name type="scientific">Corallincola luteus</name>
    <dbReference type="NCBI Taxonomy" id="1775177"/>
    <lineage>
        <taxon>Bacteria</taxon>
        <taxon>Pseudomonadati</taxon>
        <taxon>Pseudomonadota</taxon>
        <taxon>Gammaproteobacteria</taxon>
        <taxon>Alteromonadales</taxon>
        <taxon>Psychromonadaceae</taxon>
        <taxon>Corallincola</taxon>
    </lineage>
</organism>
<dbReference type="RefSeq" id="WP_131415688.1">
    <property type="nucleotide sequence ID" value="NZ_SJXE01000005.1"/>
</dbReference>
<evidence type="ECO:0000313" key="7">
    <source>
        <dbReference type="EMBL" id="TCI02874.1"/>
    </source>
</evidence>
<feature type="transmembrane region" description="Helical" evidence="6">
    <location>
        <begin position="71"/>
        <end position="88"/>
    </location>
</feature>
<name>A0ABY2AMN4_9GAMM</name>
<keyword evidence="2" id="KW-1003">Cell membrane</keyword>
<keyword evidence="8" id="KW-1185">Reference proteome</keyword>
<comment type="caution">
    <text evidence="7">The sequence shown here is derived from an EMBL/GenBank/DDBJ whole genome shotgun (WGS) entry which is preliminary data.</text>
</comment>
<evidence type="ECO:0000256" key="6">
    <source>
        <dbReference type="SAM" id="Phobius"/>
    </source>
</evidence>
<feature type="transmembrane region" description="Helical" evidence="6">
    <location>
        <begin position="145"/>
        <end position="165"/>
    </location>
</feature>
<evidence type="ECO:0000256" key="4">
    <source>
        <dbReference type="ARBA" id="ARBA00022989"/>
    </source>
</evidence>
<feature type="transmembrane region" description="Helical" evidence="6">
    <location>
        <begin position="117"/>
        <end position="138"/>
    </location>
</feature>
<dbReference type="PIRSF" id="PIRSF006324">
    <property type="entry name" value="LeuE"/>
    <property type="match status" value="1"/>
</dbReference>
<dbReference type="PANTHER" id="PTHR30086:SF16">
    <property type="entry name" value="AMINO ACID EFFLUX PERMEASE RHTB FAMILY"/>
    <property type="match status" value="1"/>
</dbReference>
<feature type="transmembrane region" description="Helical" evidence="6">
    <location>
        <begin position="185"/>
        <end position="203"/>
    </location>
</feature>
<sequence>MTLTAWFSVFAVCLLGAMTPGPSLAVIMRNCIQRSRGHALLASWCHAIGIGAYALAAILGLGLLMTQFPQLFLWISYLGAGYLVWLASKALRSGPSSFVVDSEDKVHTPYLHSASEAFAIVFLNPKIALFFTALFSQFIAADMNWLTILMLVSTVTLVDGCWYTLVSLLLSHQGILPWLKRYSHWIDRVTGVVFLLIAARVVLV</sequence>
<dbReference type="EMBL" id="SJXE01000005">
    <property type="protein sequence ID" value="TCI02874.1"/>
    <property type="molecule type" value="Genomic_DNA"/>
</dbReference>
<evidence type="ECO:0000256" key="2">
    <source>
        <dbReference type="ARBA" id="ARBA00022475"/>
    </source>
</evidence>
<dbReference type="Pfam" id="PF01810">
    <property type="entry name" value="LysE"/>
    <property type="match status" value="1"/>
</dbReference>
<dbReference type="InterPro" id="IPR001123">
    <property type="entry name" value="LeuE-type"/>
</dbReference>
<reference evidence="7 8" key="1">
    <citation type="submission" date="2019-02" db="EMBL/GenBank/DDBJ databases">
        <title>Corallincola luteus sp. nov., a marine bacterium isolated from surface sediment of Bohai Sea in China.</title>
        <authorList>
            <person name="Ren Q."/>
        </authorList>
    </citation>
    <scope>NUCLEOTIDE SEQUENCE [LARGE SCALE GENOMIC DNA]</scope>
    <source>
        <strain evidence="7 8">DASS28</strain>
    </source>
</reference>
<keyword evidence="5 6" id="KW-0472">Membrane</keyword>
<keyword evidence="3 6" id="KW-0812">Transmembrane</keyword>
<accession>A0ABY2AMN4</accession>
<evidence type="ECO:0000256" key="3">
    <source>
        <dbReference type="ARBA" id="ARBA00022692"/>
    </source>
</evidence>
<proteinExistence type="predicted"/>
<evidence type="ECO:0000256" key="1">
    <source>
        <dbReference type="ARBA" id="ARBA00004651"/>
    </source>
</evidence>
<dbReference type="Proteomes" id="UP000292554">
    <property type="component" value="Unassembled WGS sequence"/>
</dbReference>
<evidence type="ECO:0000256" key="5">
    <source>
        <dbReference type="ARBA" id="ARBA00023136"/>
    </source>
</evidence>
<comment type="subcellular location">
    <subcellularLocation>
        <location evidence="1">Cell membrane</location>
        <topology evidence="1">Multi-pass membrane protein</topology>
    </subcellularLocation>
</comment>
<protein>
    <submittedName>
        <fullName evidence="7">LysE family translocator</fullName>
    </submittedName>
</protein>
<feature type="transmembrane region" description="Helical" evidence="6">
    <location>
        <begin position="41"/>
        <end position="64"/>
    </location>
</feature>
<evidence type="ECO:0000313" key="8">
    <source>
        <dbReference type="Proteomes" id="UP000292554"/>
    </source>
</evidence>
<keyword evidence="4 6" id="KW-1133">Transmembrane helix</keyword>
<gene>
    <name evidence="7" type="ORF">EZV61_11300</name>
</gene>
<dbReference type="PANTHER" id="PTHR30086">
    <property type="entry name" value="ARGININE EXPORTER PROTEIN ARGO"/>
    <property type="match status" value="1"/>
</dbReference>